<comment type="caution">
    <text evidence="15">The sequence shown here is derived from an EMBL/GenBank/DDBJ whole genome shotgun (WGS) entry which is preliminary data.</text>
</comment>
<dbReference type="STRING" id="8496.A0A151M5C5"/>
<evidence type="ECO:0000256" key="7">
    <source>
        <dbReference type="ARBA" id="ARBA00022833"/>
    </source>
</evidence>
<name>A0A151M5C5_ALLMI</name>
<dbReference type="PROSITE" id="PS50157">
    <property type="entry name" value="ZINC_FINGER_C2H2_2"/>
    <property type="match status" value="6"/>
</dbReference>
<keyword evidence="7" id="KW-0862">Zinc</keyword>
<feature type="compositionally biased region" description="Low complexity" evidence="13">
    <location>
        <begin position="410"/>
        <end position="420"/>
    </location>
</feature>
<keyword evidence="11" id="KW-0539">Nucleus</keyword>
<dbReference type="Pfam" id="PF16622">
    <property type="entry name" value="zf-C2H2_11"/>
    <property type="match status" value="1"/>
</dbReference>
<dbReference type="eggNOG" id="KOG1721">
    <property type="taxonomic scope" value="Eukaryota"/>
</dbReference>
<feature type="compositionally biased region" description="Polar residues" evidence="13">
    <location>
        <begin position="270"/>
        <end position="295"/>
    </location>
</feature>
<dbReference type="InterPro" id="IPR057356">
    <property type="entry name" value="Znf-C2H2_ZNF592"/>
</dbReference>
<keyword evidence="16" id="KW-1185">Reference proteome</keyword>
<proteinExistence type="inferred from homology"/>
<feature type="region of interest" description="Disordered" evidence="13">
    <location>
        <begin position="393"/>
        <end position="420"/>
    </location>
</feature>
<dbReference type="FunFam" id="3.30.160.60:FF:002443">
    <property type="entry name" value="Zinc finger protein 687"/>
    <property type="match status" value="1"/>
</dbReference>
<dbReference type="SMART" id="SM00355">
    <property type="entry name" value="ZnF_C2H2"/>
    <property type="match status" value="15"/>
</dbReference>
<accession>A0A151M5C5</accession>
<dbReference type="EMBL" id="AKHW03006582">
    <property type="protein sequence ID" value="KYO19681.1"/>
    <property type="molecule type" value="Genomic_DNA"/>
</dbReference>
<evidence type="ECO:0000256" key="10">
    <source>
        <dbReference type="ARBA" id="ARBA00023163"/>
    </source>
</evidence>
<reference evidence="15 16" key="1">
    <citation type="journal article" date="2012" name="Genome Biol.">
        <title>Sequencing three crocodilian genomes to illuminate the evolution of archosaurs and amniotes.</title>
        <authorList>
            <person name="St John J.A."/>
            <person name="Braun E.L."/>
            <person name="Isberg S.R."/>
            <person name="Miles L.G."/>
            <person name="Chong A.Y."/>
            <person name="Gongora J."/>
            <person name="Dalzell P."/>
            <person name="Moran C."/>
            <person name="Bed'hom B."/>
            <person name="Abzhanov A."/>
            <person name="Burgess S.C."/>
            <person name="Cooksey A.M."/>
            <person name="Castoe T.A."/>
            <person name="Crawford N.G."/>
            <person name="Densmore L.D."/>
            <person name="Drew J.C."/>
            <person name="Edwards S.V."/>
            <person name="Faircloth B.C."/>
            <person name="Fujita M.K."/>
            <person name="Greenwold M.J."/>
            <person name="Hoffmann F.G."/>
            <person name="Howard J.M."/>
            <person name="Iguchi T."/>
            <person name="Janes D.E."/>
            <person name="Khan S.Y."/>
            <person name="Kohno S."/>
            <person name="de Koning A.J."/>
            <person name="Lance S.L."/>
            <person name="McCarthy F.M."/>
            <person name="McCormack J.E."/>
            <person name="Merchant M.E."/>
            <person name="Peterson D.G."/>
            <person name="Pollock D.D."/>
            <person name="Pourmand N."/>
            <person name="Raney B.J."/>
            <person name="Roessler K.A."/>
            <person name="Sanford J.R."/>
            <person name="Sawyer R.H."/>
            <person name="Schmidt C.J."/>
            <person name="Triplett E.W."/>
            <person name="Tuberville T.D."/>
            <person name="Venegas-Anaya M."/>
            <person name="Howard J.T."/>
            <person name="Jarvis E.D."/>
            <person name="Guillette L.J.Jr."/>
            <person name="Glenn T.C."/>
            <person name="Green R.E."/>
            <person name="Ray D.A."/>
        </authorList>
    </citation>
    <scope>NUCLEOTIDE SEQUENCE [LARGE SCALE GENOMIC DNA]</scope>
    <source>
        <strain evidence="15">KSC_2009_1</strain>
    </source>
</reference>
<dbReference type="PROSITE" id="PS00028">
    <property type="entry name" value="ZINC_FINGER_C2H2_1"/>
    <property type="match status" value="7"/>
</dbReference>
<evidence type="ECO:0000256" key="2">
    <source>
        <dbReference type="ARBA" id="ARBA00004123"/>
    </source>
</evidence>
<feature type="region of interest" description="Disordered" evidence="13">
    <location>
        <begin position="41"/>
        <end position="62"/>
    </location>
</feature>
<evidence type="ECO:0000256" key="8">
    <source>
        <dbReference type="ARBA" id="ARBA00023015"/>
    </source>
</evidence>
<evidence type="ECO:0000256" key="9">
    <source>
        <dbReference type="ARBA" id="ARBA00023125"/>
    </source>
</evidence>
<feature type="domain" description="C2H2-type" evidence="14">
    <location>
        <begin position="608"/>
        <end position="626"/>
    </location>
</feature>
<evidence type="ECO:0000256" key="5">
    <source>
        <dbReference type="ARBA" id="ARBA00022737"/>
    </source>
</evidence>
<evidence type="ECO:0000259" key="14">
    <source>
        <dbReference type="PROSITE" id="PS50157"/>
    </source>
</evidence>
<dbReference type="Proteomes" id="UP000050525">
    <property type="component" value="Unassembled WGS sequence"/>
</dbReference>
<feature type="compositionally biased region" description="Basic and acidic residues" evidence="13">
    <location>
        <begin position="196"/>
        <end position="205"/>
    </location>
</feature>
<keyword evidence="5" id="KW-0677">Repeat</keyword>
<dbReference type="GO" id="GO:0003677">
    <property type="term" value="F:DNA binding"/>
    <property type="evidence" value="ECO:0007669"/>
    <property type="project" value="UniProtKB-KW"/>
</dbReference>
<evidence type="ECO:0000256" key="4">
    <source>
        <dbReference type="ARBA" id="ARBA00022723"/>
    </source>
</evidence>
<comment type="function">
    <text evidence="1">May be involved in transcriptional regulation.</text>
</comment>
<feature type="domain" description="C2H2-type" evidence="14">
    <location>
        <begin position="1246"/>
        <end position="1268"/>
    </location>
</feature>
<dbReference type="InterPro" id="IPR041697">
    <property type="entry name" value="Znf-C2H2_11"/>
</dbReference>
<feature type="region of interest" description="Disordered" evidence="13">
    <location>
        <begin position="172"/>
        <end position="381"/>
    </location>
</feature>
<dbReference type="Gene3D" id="3.30.160.60">
    <property type="entry name" value="Classic Zinc Finger"/>
    <property type="match status" value="5"/>
</dbReference>
<evidence type="ECO:0000256" key="6">
    <source>
        <dbReference type="ARBA" id="ARBA00022771"/>
    </source>
</evidence>
<evidence type="ECO:0000256" key="12">
    <source>
        <dbReference type="PROSITE-ProRule" id="PRU00042"/>
    </source>
</evidence>
<feature type="domain" description="C2H2-type" evidence="14">
    <location>
        <begin position="920"/>
        <end position="948"/>
    </location>
</feature>
<evidence type="ECO:0000256" key="11">
    <source>
        <dbReference type="ARBA" id="ARBA00023242"/>
    </source>
</evidence>
<evidence type="ECO:0000256" key="3">
    <source>
        <dbReference type="ARBA" id="ARBA00006991"/>
    </source>
</evidence>
<keyword evidence="10" id="KW-0804">Transcription</keyword>
<dbReference type="GO" id="GO:0008270">
    <property type="term" value="F:zinc ion binding"/>
    <property type="evidence" value="ECO:0007669"/>
    <property type="project" value="UniProtKB-KW"/>
</dbReference>
<evidence type="ECO:0000313" key="16">
    <source>
        <dbReference type="Proteomes" id="UP000050525"/>
    </source>
</evidence>
<sequence>MGDNRLLSIRLAAFPTMGDMKTPDFDDLLAAFDIPDIDTNEAIHSGHEDSDGHIKQVPGEPGPPDHVLPHADITAVSVIVKNTVCPEQLDTLDGRSKDGHIIGPRLLQNGFGAPEMPRSPTPRAVETVASSNGECWVKEKGAKPLDIFSHFSPDPSDDNAASDLIDRPRECKPKEKSLSVPSLSPSPTPSPTPSLDCKEPMREGTESLPPAFSQPFDPSQPRGVNGSPSALPCIKKEESDSEEAAQDTSPKGLAAALGDSPLDHLKSVTVRYSTDDSPIASWPSSEQNLDSSASNIPEVKHSPASPPEPFFKPSPPAAESPQPPASPKLLGSCSIKEEPEMLEKPMGSPRSISSADEDMEDNNTDSPSSNSSRPLKVRIKTIKTSSGSITRTVTRIPSDSEPGVVKLSEEQGSQEAGSEGTVFPALADKEEGALEVPKEKLELSSPLKTIEGPKIVSVQLGDGTKIKGTVLPVSTIQNASSAMLIAASVAQQKSVVLPAKTGKAVAKNIINLVPQALPKADTRSNISTVTQTTTITTTANQKVNGTTVVMVQPQKPSPTLAGTVISRSQSSLVEAFNKILNSKNLLPTYKPNLNPPADSSLTLPPFGYRCLECGDAFALEKSLARHYDRRSMRIEVTCNHCTKRLVFFNKCSLLLHAREHKDKGLVMQCSHLVMRPIALDQMIGQPDITPLVSVTSLPAGKVAGVAQEAVAVANGAQDLPILPLSSSSEQTSYSCFRCLECKEQCKDKAGLAAHFQQAVAAGTASSTVCPTCPMIMPNRCSFSAHQRMHKNRPPHVCPECGGNFLLANFEAHLKEACLHFSRRVGYRCPSCAVVFGGVNSIKSHIQTSHCEVFHKCPICPMAFKSAPSAHAHVYTQHPGFSNQQSKMIYKCAMCDTVFTHKPLLSSHFDQHLLNQRVSVFKCPDCPLLFAQKRTMLEHLKNTHQLQKAKEDVARKPAALLTPKQEPVEAPVSKLSESSSSSSEDDEPPSSPELRKTKRSRFQRKTDTASKSKGSGWTCGVCHSWFPERDEYVSHMKKDHGKSVKKFPCRLCERSFCSAPSLRRHVRVNHEGIKRVYPCRYCTEGKRTFSSRLILEKHIQVRHGIKVTDQTRSQEVVIARVGTGGTQGPGRKRKLSSDDGDSCSEEPDSTTPPSKTPKGERRAPFRCRKCGYLASSAADFQEHIPQHRTDESSHQCRECGLCFTSQVSLNRHRFITHKKKKGAAEAEVPSPRSPGEGGTAHTPDGKLACKVCGKGFDSQLNLKTHFRTHGMAFIRARQNTSPEN</sequence>
<keyword evidence="6 12" id="KW-0863">Zinc-finger</keyword>
<dbReference type="PANTHER" id="PTHR47222:SF2">
    <property type="entry name" value="ZINC FINGER PROTEIN 687"/>
    <property type="match status" value="1"/>
</dbReference>
<organism evidence="15 16">
    <name type="scientific">Alligator mississippiensis</name>
    <name type="common">American alligator</name>
    <dbReference type="NCBI Taxonomy" id="8496"/>
    <lineage>
        <taxon>Eukaryota</taxon>
        <taxon>Metazoa</taxon>
        <taxon>Chordata</taxon>
        <taxon>Craniata</taxon>
        <taxon>Vertebrata</taxon>
        <taxon>Euteleostomi</taxon>
        <taxon>Archelosauria</taxon>
        <taxon>Archosauria</taxon>
        <taxon>Crocodylia</taxon>
        <taxon>Alligatoridae</taxon>
        <taxon>Alligatorinae</taxon>
        <taxon>Alligator</taxon>
    </lineage>
</organism>
<feature type="compositionally biased region" description="Basic and acidic residues" evidence="13">
    <location>
        <begin position="44"/>
        <end position="54"/>
    </location>
</feature>
<evidence type="ECO:0000256" key="1">
    <source>
        <dbReference type="ARBA" id="ARBA00003767"/>
    </source>
</evidence>
<dbReference type="FunFam" id="3.30.160.60:FF:001571">
    <property type="entry name" value="Zinc finger protein 687"/>
    <property type="match status" value="1"/>
</dbReference>
<keyword evidence="4" id="KW-0479">Metal-binding</keyword>
<dbReference type="FunFam" id="3.30.160.60:FF:002678">
    <property type="entry name" value="Zinc finger protein 687"/>
    <property type="match status" value="1"/>
</dbReference>
<protein>
    <submittedName>
        <fullName evidence="15">Zinc finger protein 532</fullName>
    </submittedName>
</protein>
<comment type="subcellular location">
    <subcellularLocation>
        <location evidence="2">Nucleus</location>
    </subcellularLocation>
</comment>
<feature type="compositionally biased region" description="Pro residues" evidence="13">
    <location>
        <begin position="304"/>
        <end position="326"/>
    </location>
</feature>
<dbReference type="InterPro" id="IPR013087">
    <property type="entry name" value="Znf_C2H2_type"/>
</dbReference>
<feature type="compositionally biased region" description="Acidic residues" evidence="13">
    <location>
        <begin position="1137"/>
        <end position="1147"/>
    </location>
</feature>
<dbReference type="FunFam" id="3.30.160.60:FF:002453">
    <property type="entry name" value="Zinc finger protein 687"/>
    <property type="match status" value="1"/>
</dbReference>
<keyword evidence="8" id="KW-0805">Transcription regulation</keyword>
<keyword evidence="9" id="KW-0238">DNA-binding</keyword>
<feature type="region of interest" description="Disordered" evidence="13">
    <location>
        <begin position="1119"/>
        <end position="1161"/>
    </location>
</feature>
<feature type="region of interest" description="Disordered" evidence="13">
    <location>
        <begin position="959"/>
        <end position="1015"/>
    </location>
</feature>
<dbReference type="InterPro" id="IPR036236">
    <property type="entry name" value="Znf_C2H2_sf"/>
</dbReference>
<dbReference type="InterPro" id="IPR045914">
    <property type="entry name" value="Zn532-like"/>
</dbReference>
<dbReference type="GO" id="GO:0005634">
    <property type="term" value="C:nucleus"/>
    <property type="evidence" value="ECO:0007669"/>
    <property type="project" value="UniProtKB-SubCell"/>
</dbReference>
<dbReference type="SUPFAM" id="SSF57667">
    <property type="entry name" value="beta-beta-alpha zinc fingers"/>
    <property type="match status" value="5"/>
</dbReference>
<feature type="region of interest" description="Disordered" evidence="13">
    <location>
        <begin position="1217"/>
        <end position="1243"/>
    </location>
</feature>
<comment type="similarity">
    <text evidence="3">Belongs to the krueppel C2H2-type zinc-finger protein family.</text>
</comment>
<gene>
    <name evidence="15" type="primary">ZNF532</name>
    <name evidence="15" type="ORF">Y1Q_0012339</name>
</gene>
<dbReference type="Pfam" id="PF25412">
    <property type="entry name" value="zf-C2H2_ZNF592"/>
    <property type="match status" value="1"/>
</dbReference>
<dbReference type="PANTHER" id="PTHR47222">
    <property type="entry name" value="ZINC FINGER PROTEIN 532-RELATED"/>
    <property type="match status" value="1"/>
</dbReference>
<dbReference type="Pfam" id="PF00096">
    <property type="entry name" value="zf-C2H2"/>
    <property type="match status" value="2"/>
</dbReference>
<feature type="domain" description="C2H2-type" evidence="14">
    <location>
        <begin position="889"/>
        <end position="916"/>
    </location>
</feature>
<evidence type="ECO:0000313" key="15">
    <source>
        <dbReference type="EMBL" id="KYO19681.1"/>
    </source>
</evidence>
<feature type="domain" description="C2H2-type" evidence="14">
    <location>
        <begin position="1193"/>
        <end position="1221"/>
    </location>
</feature>
<feature type="domain" description="C2H2-type" evidence="14">
    <location>
        <begin position="1046"/>
        <end position="1074"/>
    </location>
</feature>
<evidence type="ECO:0000256" key="13">
    <source>
        <dbReference type="SAM" id="MobiDB-lite"/>
    </source>
</evidence>